<proteinExistence type="inferred from homology"/>
<dbReference type="SMART" id="SM00100">
    <property type="entry name" value="cNMP"/>
    <property type="match status" value="1"/>
</dbReference>
<dbReference type="PROSITE" id="PS51635">
    <property type="entry name" value="PNPLA"/>
    <property type="match status" value="1"/>
</dbReference>
<dbReference type="Pfam" id="PF01734">
    <property type="entry name" value="Patatin"/>
    <property type="match status" value="1"/>
</dbReference>
<dbReference type="EMBL" id="JH413816">
    <property type="protein sequence ID" value="EHL31377.1"/>
    <property type="molecule type" value="Genomic_DNA"/>
</dbReference>
<keyword evidence="3" id="KW-0812">Transmembrane</keyword>
<evidence type="ECO:0000256" key="5">
    <source>
        <dbReference type="ARBA" id="ARBA00022963"/>
    </source>
</evidence>
<dbReference type="AlphaFoldDB" id="G9EMY5"/>
<accession>G9EMY5</accession>
<dbReference type="Pfam" id="PF00027">
    <property type="entry name" value="cNMP_binding"/>
    <property type="match status" value="1"/>
</dbReference>
<protein>
    <recommendedName>
        <fullName evidence="14">Cyclic nucleotide-binding domain-containing protein</fullName>
    </recommendedName>
</protein>
<name>G9EMY5_9GAMM</name>
<evidence type="ECO:0000256" key="2">
    <source>
        <dbReference type="ARBA" id="ARBA00006636"/>
    </source>
</evidence>
<dbReference type="InterPro" id="IPR050301">
    <property type="entry name" value="NTE"/>
</dbReference>
<dbReference type="Gene3D" id="3.40.1090.10">
    <property type="entry name" value="Cytosolic phospholipase A2 catalytic domain"/>
    <property type="match status" value="2"/>
</dbReference>
<keyword evidence="8" id="KW-0472">Membrane</keyword>
<dbReference type="GO" id="GO:0004622">
    <property type="term" value="F:phosphatidylcholine lysophospholipase activity"/>
    <property type="evidence" value="ECO:0007669"/>
    <property type="project" value="UniProtKB-ARBA"/>
</dbReference>
<dbReference type="InterPro" id="IPR018488">
    <property type="entry name" value="cNMP-bd_CS"/>
</dbReference>
<evidence type="ECO:0000256" key="4">
    <source>
        <dbReference type="ARBA" id="ARBA00022801"/>
    </source>
</evidence>
<keyword evidence="4 9" id="KW-0378">Hydrolase</keyword>
<dbReference type="CDD" id="cd00038">
    <property type="entry name" value="CAP_ED"/>
    <property type="match status" value="1"/>
</dbReference>
<evidence type="ECO:0000313" key="12">
    <source>
        <dbReference type="EMBL" id="EHL31377.1"/>
    </source>
</evidence>
<evidence type="ECO:0000256" key="3">
    <source>
        <dbReference type="ARBA" id="ARBA00022692"/>
    </source>
</evidence>
<feature type="active site" description="Nucleophile" evidence="9">
    <location>
        <position position="364"/>
    </location>
</feature>
<keyword evidence="13" id="KW-1185">Reference proteome</keyword>
<dbReference type="GO" id="GO:0016042">
    <property type="term" value="P:lipid catabolic process"/>
    <property type="evidence" value="ECO:0007669"/>
    <property type="project" value="UniProtKB-UniRule"/>
</dbReference>
<evidence type="ECO:0000259" key="11">
    <source>
        <dbReference type="PROSITE" id="PS51635"/>
    </source>
</evidence>
<reference evidence="12 13" key="1">
    <citation type="journal article" date="2011" name="BMC Genomics">
        <title>Insight into cross-talk between intra-amoebal pathogens.</title>
        <authorList>
            <person name="Gimenez G."/>
            <person name="Bertelli C."/>
            <person name="Moliner C."/>
            <person name="Robert C."/>
            <person name="Raoult D."/>
            <person name="Fournier P.E."/>
            <person name="Greub G."/>
        </authorList>
    </citation>
    <scope>NUCLEOTIDE SEQUENCE [LARGE SCALE GENOMIC DNA]</scope>
    <source>
        <strain evidence="12 13">LLAP12</strain>
    </source>
</reference>
<keyword evidence="5 9" id="KW-0442">Lipid degradation</keyword>
<dbReference type="PANTHER" id="PTHR14226:SF29">
    <property type="entry name" value="NEUROPATHY TARGET ESTERASE SWS"/>
    <property type="match status" value="1"/>
</dbReference>
<dbReference type="SUPFAM" id="SSF52151">
    <property type="entry name" value="FabD/lysophospholipase-like"/>
    <property type="match status" value="1"/>
</dbReference>
<evidence type="ECO:0000256" key="1">
    <source>
        <dbReference type="ARBA" id="ARBA00004370"/>
    </source>
</evidence>
<dbReference type="Gene3D" id="2.60.120.10">
    <property type="entry name" value="Jelly Rolls"/>
    <property type="match status" value="1"/>
</dbReference>
<dbReference type="InterPro" id="IPR016035">
    <property type="entry name" value="Acyl_Trfase/lysoPLipase"/>
</dbReference>
<keyword evidence="6" id="KW-1133">Transmembrane helix</keyword>
<dbReference type="eggNOG" id="COG1752">
    <property type="taxonomic scope" value="Bacteria"/>
</dbReference>
<dbReference type="RefSeq" id="WP_006870536.1">
    <property type="nucleotide sequence ID" value="NZ_JH413816.1"/>
</dbReference>
<dbReference type="SUPFAM" id="SSF51206">
    <property type="entry name" value="cAMP-binding domain-like"/>
    <property type="match status" value="1"/>
</dbReference>
<dbReference type="Proteomes" id="UP000002770">
    <property type="component" value="Unassembled WGS sequence"/>
</dbReference>
<dbReference type="InterPro" id="IPR000595">
    <property type="entry name" value="cNMP-bd_dom"/>
</dbReference>
<dbReference type="InterPro" id="IPR056556">
    <property type="entry name" value="NTE1_P-loop_dom"/>
</dbReference>
<dbReference type="PANTHER" id="PTHR14226">
    <property type="entry name" value="NEUROPATHY TARGET ESTERASE/SWISS CHEESE D.MELANOGASTER"/>
    <property type="match status" value="1"/>
</dbReference>
<evidence type="ECO:0000256" key="8">
    <source>
        <dbReference type="ARBA" id="ARBA00023136"/>
    </source>
</evidence>
<organism evidence="12 13">
    <name type="scientific">Legionella drancourtii LLAP12</name>
    <dbReference type="NCBI Taxonomy" id="658187"/>
    <lineage>
        <taxon>Bacteria</taxon>
        <taxon>Pseudomonadati</taxon>
        <taxon>Pseudomonadota</taxon>
        <taxon>Gammaproteobacteria</taxon>
        <taxon>Legionellales</taxon>
        <taxon>Legionellaceae</taxon>
        <taxon>Legionella</taxon>
    </lineage>
</organism>
<gene>
    <name evidence="12" type="ORF">LDG_6605</name>
</gene>
<dbReference type="PROSITE" id="PS00889">
    <property type="entry name" value="CNMP_BINDING_2"/>
    <property type="match status" value="1"/>
</dbReference>
<evidence type="ECO:0000313" key="13">
    <source>
        <dbReference type="Proteomes" id="UP000002770"/>
    </source>
</evidence>
<comment type="similarity">
    <text evidence="2">Belongs to the NTE family.</text>
</comment>
<feature type="active site" description="Proton acceptor" evidence="9">
    <location>
        <position position="478"/>
    </location>
</feature>
<keyword evidence="7 9" id="KW-0443">Lipid metabolism</keyword>
<dbReference type="InterPro" id="IPR018490">
    <property type="entry name" value="cNMP-bd_dom_sf"/>
</dbReference>
<evidence type="ECO:0008006" key="14">
    <source>
        <dbReference type="Google" id="ProtNLM"/>
    </source>
</evidence>
<dbReference type="Pfam" id="PF24179">
    <property type="entry name" value="NTE_Ploop"/>
    <property type="match status" value="1"/>
</dbReference>
<evidence type="ECO:0000256" key="6">
    <source>
        <dbReference type="ARBA" id="ARBA00022989"/>
    </source>
</evidence>
<sequence>MKSIFFSPKQIYDFIKKHEPFNQLSDACLLNVAKALETEAHQGDSLLIKKGEILGDLYILIKGRLYYKVTDNSGNTTFHGEFNEGAIIGEMALISDLARSADVYTMRDSIILKLSKEKFLELSHTYPELLNKITQFTIKRLTKSLQGARPAITRNKSIALIPIRPMPDLENQLQEMMRKFPYGEKILLLTSDCILRKKHFLNENGNLNQDGILWVNQQEEHYSFIFYLADPTVTAWSKFCIRQADSLAFLAQAESNDFSCSEVEQYINDENKNFFIKRNILVLLHNSTASPKNSQSWLQKRKINNHYHVRANTEAGIARIMRIFTDNTVSLVLSGNGARSLAYIGVYKLLEELKIPIDYIAGTSMGAMLAAAFAMGHTAQEVLSMVNRYLVKGSKFDLTFPDISSTSGTRINRALINIYGEHNQIEDLWLNYLCVSTDLISQNVYVHDRGLLWEAIRSSISLPFIYPPVSLDDKLLLDRSMLNNIPIDVMRQYSHSSKIIAANIENNTLFKLNPLPYSLSGWKLLYNKFMGKESILPLNLGELVQHLLTTSSHPNTEKMTGMADNCLSFNMDKFAMLDFKRFNEIADEGYKQAKEQLNTQNIEALLLPSDKTQNNFKYVPDSSQIRPTVVVHQRRH</sequence>
<dbReference type="InterPro" id="IPR002641">
    <property type="entry name" value="PNPLA_dom"/>
</dbReference>
<dbReference type="HOGENOM" id="CLU_000960_1_3_6"/>
<dbReference type="OrthoDB" id="5290098at2"/>
<feature type="domain" description="PNPLA" evidence="11">
    <location>
        <begin position="331"/>
        <end position="491"/>
    </location>
</feature>
<comment type="caution">
    <text evidence="9">Lacks conserved residue(s) required for the propagation of feature annotation.</text>
</comment>
<dbReference type="InterPro" id="IPR014710">
    <property type="entry name" value="RmlC-like_jellyroll"/>
</dbReference>
<evidence type="ECO:0000256" key="7">
    <source>
        <dbReference type="ARBA" id="ARBA00023098"/>
    </source>
</evidence>
<dbReference type="GO" id="GO:0016020">
    <property type="term" value="C:membrane"/>
    <property type="evidence" value="ECO:0007669"/>
    <property type="project" value="UniProtKB-SubCell"/>
</dbReference>
<feature type="short sequence motif" description="GXSXG" evidence="9">
    <location>
        <begin position="362"/>
        <end position="366"/>
    </location>
</feature>
<dbReference type="InParanoid" id="G9EMY5"/>
<feature type="domain" description="Cyclic nucleotide-binding" evidence="10">
    <location>
        <begin position="20"/>
        <end position="140"/>
    </location>
</feature>
<evidence type="ECO:0000256" key="9">
    <source>
        <dbReference type="PROSITE-ProRule" id="PRU01161"/>
    </source>
</evidence>
<dbReference type="STRING" id="658187.LDG_6605"/>
<dbReference type="PROSITE" id="PS50042">
    <property type="entry name" value="CNMP_BINDING_3"/>
    <property type="match status" value="1"/>
</dbReference>
<comment type="subcellular location">
    <subcellularLocation>
        <location evidence="1">Membrane</location>
    </subcellularLocation>
</comment>
<evidence type="ECO:0000259" key="10">
    <source>
        <dbReference type="PROSITE" id="PS50042"/>
    </source>
</evidence>